<name>A0A9P1CUC6_9DINO</name>
<proteinExistence type="predicted"/>
<dbReference type="Proteomes" id="UP001152797">
    <property type="component" value="Unassembled WGS sequence"/>
</dbReference>
<reference evidence="2" key="1">
    <citation type="submission" date="2022-10" db="EMBL/GenBank/DDBJ databases">
        <authorList>
            <person name="Chen Y."/>
            <person name="Dougan E. K."/>
            <person name="Chan C."/>
            <person name="Rhodes N."/>
            <person name="Thang M."/>
        </authorList>
    </citation>
    <scope>NUCLEOTIDE SEQUENCE</scope>
</reference>
<gene>
    <name evidence="2" type="ORF">C1SCF055_LOCUS24237</name>
</gene>
<feature type="transmembrane region" description="Helical" evidence="1">
    <location>
        <begin position="82"/>
        <end position="103"/>
    </location>
</feature>
<keyword evidence="4" id="KW-1185">Reference proteome</keyword>
<evidence type="ECO:0000256" key="1">
    <source>
        <dbReference type="SAM" id="Phobius"/>
    </source>
</evidence>
<reference evidence="3" key="2">
    <citation type="submission" date="2024-04" db="EMBL/GenBank/DDBJ databases">
        <authorList>
            <person name="Chen Y."/>
            <person name="Shah S."/>
            <person name="Dougan E. K."/>
            <person name="Thang M."/>
            <person name="Chan C."/>
        </authorList>
    </citation>
    <scope>NUCLEOTIDE SEQUENCE [LARGE SCALE GENOMIC DNA]</scope>
</reference>
<protein>
    <submittedName>
        <fullName evidence="2">Uncharacterized protein</fullName>
    </submittedName>
</protein>
<dbReference type="EMBL" id="CAMXCT020002391">
    <property type="protein sequence ID" value="CAL1151274.1"/>
    <property type="molecule type" value="Genomic_DNA"/>
</dbReference>
<dbReference type="AlphaFoldDB" id="A0A9P1CUC6"/>
<evidence type="ECO:0000313" key="3">
    <source>
        <dbReference type="EMBL" id="CAL1151274.1"/>
    </source>
</evidence>
<organism evidence="2">
    <name type="scientific">Cladocopium goreaui</name>
    <dbReference type="NCBI Taxonomy" id="2562237"/>
    <lineage>
        <taxon>Eukaryota</taxon>
        <taxon>Sar</taxon>
        <taxon>Alveolata</taxon>
        <taxon>Dinophyceae</taxon>
        <taxon>Suessiales</taxon>
        <taxon>Symbiodiniaceae</taxon>
        <taxon>Cladocopium</taxon>
    </lineage>
</organism>
<dbReference type="OrthoDB" id="421288at2759"/>
<keyword evidence="1" id="KW-0472">Membrane</keyword>
<dbReference type="EMBL" id="CAMXCT030002391">
    <property type="protein sequence ID" value="CAL4785211.1"/>
    <property type="molecule type" value="Genomic_DNA"/>
</dbReference>
<sequence length="192" mass="21512">MQTSRAGYQAVQASTKDLCEVVLLLLFGWFYKRRITSKRPALPMNDGAEDFRTGVFSCCMQERGCNCFWAFFMQQVRMGDTFQASGVTSFWAPTAVFVASRIIANLMGLVPGMPAGLPTTSMFFFQAVFYARWRNALRRELSLPRNDCGDFCLYSLCAPCLAAQEANEIDRLSGVYVGCFKIEIVGQPLIAR</sequence>
<evidence type="ECO:0000313" key="4">
    <source>
        <dbReference type="Proteomes" id="UP001152797"/>
    </source>
</evidence>
<accession>A0A9P1CUC6</accession>
<dbReference type="Pfam" id="PF04749">
    <property type="entry name" value="PLAC8"/>
    <property type="match status" value="1"/>
</dbReference>
<keyword evidence="1" id="KW-0812">Transmembrane</keyword>
<evidence type="ECO:0000313" key="2">
    <source>
        <dbReference type="EMBL" id="CAI3997899.1"/>
    </source>
</evidence>
<comment type="caution">
    <text evidence="2">The sequence shown here is derived from an EMBL/GenBank/DDBJ whole genome shotgun (WGS) entry which is preliminary data.</text>
</comment>
<feature type="transmembrane region" description="Helical" evidence="1">
    <location>
        <begin position="115"/>
        <end position="133"/>
    </location>
</feature>
<keyword evidence="1" id="KW-1133">Transmembrane helix</keyword>
<dbReference type="InterPro" id="IPR006461">
    <property type="entry name" value="PLAC_motif_containing"/>
</dbReference>
<dbReference type="EMBL" id="CAMXCT010002391">
    <property type="protein sequence ID" value="CAI3997899.1"/>
    <property type="molecule type" value="Genomic_DNA"/>
</dbReference>